<evidence type="ECO:0000313" key="3">
    <source>
        <dbReference type="Proteomes" id="UP000276223"/>
    </source>
</evidence>
<feature type="transmembrane region" description="Helical" evidence="1">
    <location>
        <begin position="65"/>
        <end position="86"/>
    </location>
</feature>
<keyword evidence="1" id="KW-0812">Transmembrane</keyword>
<comment type="caution">
    <text evidence="2">The sequence shown here is derived from an EMBL/GenBank/DDBJ whole genome shotgun (WGS) entry which is preliminary data.</text>
</comment>
<name>A0A3N1UL90_9BACT</name>
<feature type="transmembrane region" description="Helical" evidence="1">
    <location>
        <begin position="125"/>
        <end position="143"/>
    </location>
</feature>
<evidence type="ECO:0000256" key="1">
    <source>
        <dbReference type="SAM" id="Phobius"/>
    </source>
</evidence>
<feature type="transmembrane region" description="Helical" evidence="1">
    <location>
        <begin position="290"/>
        <end position="309"/>
    </location>
</feature>
<feature type="transmembrane region" description="Helical" evidence="1">
    <location>
        <begin position="98"/>
        <end position="118"/>
    </location>
</feature>
<dbReference type="Proteomes" id="UP000276223">
    <property type="component" value="Unassembled WGS sequence"/>
</dbReference>
<feature type="transmembrane region" description="Helical" evidence="1">
    <location>
        <begin position="197"/>
        <end position="218"/>
    </location>
</feature>
<organism evidence="2 3">
    <name type="scientific">Desulfosoma caldarium</name>
    <dbReference type="NCBI Taxonomy" id="610254"/>
    <lineage>
        <taxon>Bacteria</taxon>
        <taxon>Pseudomonadati</taxon>
        <taxon>Thermodesulfobacteriota</taxon>
        <taxon>Syntrophobacteria</taxon>
        <taxon>Syntrophobacterales</taxon>
        <taxon>Syntrophobacteraceae</taxon>
        <taxon>Desulfosoma</taxon>
    </lineage>
</organism>
<sequence>MIRLVMWGLAASAFFSATFIVNRAMSLSGGHWVWSAVLRYFHMLWILTLWIIVRHGWTYLTEVLGVFRTHILFWITAGSIGFGVFYGALCFAADHAPGWVVAATWQITILATPVVLWAFKRPIPYVGVVFTGLIFVGILLVHAQQVEQPTQMRETLFGALAVVLAAFAYPTGNQMLNAARHGGFQRIPFVRHPHLRDAPTCVLLMTLGSLPFWILLWAVVSPAPPESSQWMQTAIVALSSGVVATSLFYKARNASHEPLAIAAVDATQAGEVVFSLVGEILLLHGVWPTLWGWTGLTLIVGGLVGYCLGNPQTGLGPRLFSRASPLGTKPRDLPDP</sequence>
<dbReference type="EMBL" id="RJVA01000015">
    <property type="protein sequence ID" value="ROQ90169.1"/>
    <property type="molecule type" value="Genomic_DNA"/>
</dbReference>
<protein>
    <submittedName>
        <fullName evidence="2">Putative multidrug resistance efflux transporter</fullName>
    </submittedName>
</protein>
<dbReference type="InterPro" id="IPR032713">
    <property type="entry name" value="EmrE"/>
</dbReference>
<accession>A0A3N1UL90</accession>
<evidence type="ECO:0000313" key="2">
    <source>
        <dbReference type="EMBL" id="ROQ90169.1"/>
    </source>
</evidence>
<feature type="transmembrane region" description="Helical" evidence="1">
    <location>
        <begin position="261"/>
        <end position="284"/>
    </location>
</feature>
<feature type="transmembrane region" description="Helical" evidence="1">
    <location>
        <begin position="155"/>
        <end position="176"/>
    </location>
</feature>
<keyword evidence="3" id="KW-1185">Reference proteome</keyword>
<keyword evidence="1" id="KW-1133">Transmembrane helix</keyword>
<feature type="transmembrane region" description="Helical" evidence="1">
    <location>
        <begin position="33"/>
        <end position="53"/>
    </location>
</feature>
<dbReference type="Pfam" id="PF13536">
    <property type="entry name" value="EmrE"/>
    <property type="match status" value="1"/>
</dbReference>
<gene>
    <name evidence="2" type="ORF">EDC27_2783</name>
</gene>
<keyword evidence="1" id="KW-0472">Membrane</keyword>
<dbReference type="RefSeq" id="WP_123291233.1">
    <property type="nucleotide sequence ID" value="NZ_RJVA01000015.1"/>
</dbReference>
<dbReference type="OrthoDB" id="3457556at2"/>
<dbReference type="AlphaFoldDB" id="A0A3N1UL90"/>
<proteinExistence type="predicted"/>
<reference evidence="2 3" key="1">
    <citation type="submission" date="2018-11" db="EMBL/GenBank/DDBJ databases">
        <title>Genomic Encyclopedia of Type Strains, Phase IV (KMG-IV): sequencing the most valuable type-strain genomes for metagenomic binning, comparative biology and taxonomic classification.</title>
        <authorList>
            <person name="Goeker M."/>
        </authorList>
    </citation>
    <scope>NUCLEOTIDE SEQUENCE [LARGE SCALE GENOMIC DNA]</scope>
    <source>
        <strain evidence="2 3">DSM 22027</strain>
    </source>
</reference>
<feature type="transmembrane region" description="Helical" evidence="1">
    <location>
        <begin position="230"/>
        <end position="249"/>
    </location>
</feature>